<feature type="region of interest" description="Disordered" evidence="1">
    <location>
        <begin position="337"/>
        <end position="371"/>
    </location>
</feature>
<proteinExistence type="predicted"/>
<feature type="compositionally biased region" description="Polar residues" evidence="1">
    <location>
        <begin position="353"/>
        <end position="364"/>
    </location>
</feature>
<evidence type="ECO:0000256" key="1">
    <source>
        <dbReference type="SAM" id="MobiDB-lite"/>
    </source>
</evidence>
<dbReference type="OrthoDB" id="3944830at2759"/>
<name>A0A9P4M9B6_9PEZI</name>
<dbReference type="EMBL" id="ML978122">
    <property type="protein sequence ID" value="KAF2102613.1"/>
    <property type="molecule type" value="Genomic_DNA"/>
</dbReference>
<evidence type="ECO:0000313" key="3">
    <source>
        <dbReference type="Proteomes" id="UP000799772"/>
    </source>
</evidence>
<organism evidence="2 3">
    <name type="scientific">Rhizodiscina lignyota</name>
    <dbReference type="NCBI Taxonomy" id="1504668"/>
    <lineage>
        <taxon>Eukaryota</taxon>
        <taxon>Fungi</taxon>
        <taxon>Dikarya</taxon>
        <taxon>Ascomycota</taxon>
        <taxon>Pezizomycotina</taxon>
        <taxon>Dothideomycetes</taxon>
        <taxon>Pleosporomycetidae</taxon>
        <taxon>Aulographales</taxon>
        <taxon>Rhizodiscinaceae</taxon>
        <taxon>Rhizodiscina</taxon>
    </lineage>
</organism>
<reference evidence="2" key="1">
    <citation type="journal article" date="2020" name="Stud. Mycol.">
        <title>101 Dothideomycetes genomes: a test case for predicting lifestyles and emergence of pathogens.</title>
        <authorList>
            <person name="Haridas S."/>
            <person name="Albert R."/>
            <person name="Binder M."/>
            <person name="Bloem J."/>
            <person name="Labutti K."/>
            <person name="Salamov A."/>
            <person name="Andreopoulos B."/>
            <person name="Baker S."/>
            <person name="Barry K."/>
            <person name="Bills G."/>
            <person name="Bluhm B."/>
            <person name="Cannon C."/>
            <person name="Castanera R."/>
            <person name="Culley D."/>
            <person name="Daum C."/>
            <person name="Ezra D."/>
            <person name="Gonzalez J."/>
            <person name="Henrissat B."/>
            <person name="Kuo A."/>
            <person name="Liang C."/>
            <person name="Lipzen A."/>
            <person name="Lutzoni F."/>
            <person name="Magnuson J."/>
            <person name="Mondo S."/>
            <person name="Nolan M."/>
            <person name="Ohm R."/>
            <person name="Pangilinan J."/>
            <person name="Park H.-J."/>
            <person name="Ramirez L."/>
            <person name="Alfaro M."/>
            <person name="Sun H."/>
            <person name="Tritt A."/>
            <person name="Yoshinaga Y."/>
            <person name="Zwiers L.-H."/>
            <person name="Turgeon B."/>
            <person name="Goodwin S."/>
            <person name="Spatafora J."/>
            <person name="Crous P."/>
            <person name="Grigoriev I."/>
        </authorList>
    </citation>
    <scope>NUCLEOTIDE SEQUENCE</scope>
    <source>
        <strain evidence="2">CBS 133067</strain>
    </source>
</reference>
<protein>
    <submittedName>
        <fullName evidence="2">Uncharacterized protein</fullName>
    </submittedName>
</protein>
<evidence type="ECO:0000313" key="2">
    <source>
        <dbReference type="EMBL" id="KAF2102613.1"/>
    </source>
</evidence>
<keyword evidence="3" id="KW-1185">Reference proteome</keyword>
<comment type="caution">
    <text evidence="2">The sequence shown here is derived from an EMBL/GenBank/DDBJ whole genome shotgun (WGS) entry which is preliminary data.</text>
</comment>
<accession>A0A9P4M9B6</accession>
<dbReference type="Proteomes" id="UP000799772">
    <property type="component" value="Unassembled WGS sequence"/>
</dbReference>
<gene>
    <name evidence="2" type="ORF">NA57DRAFT_52174</name>
</gene>
<sequence length="480" mass="53623">MATLSDIDFTKCSLFFTDPTGIESTAISSRQLEQVPEDVLKKLFTGEEGALGALRVHIIAKTPHYHSLIRLRQFLINSANGMKSYQPFDPNMNVAFEVIDNAGVVKTWEEGFPVDNVQGLAPTSFNKWFCRELDLYEFAAQLGYTALLETSSNHIRTKFPVGRQETERLLERILSIAHAQGDQGLVRYILEKVKKHGIAMVETNEFRELLERTLAQNPVAKFLFDSYSVTAEGAFGYLGRANNLAEAYNVTELKDFLKILANAAVSALRQKPAFREPIQQAVQHEPLAKLLADIRMGTDSSESTSRAEADRFLEQLSFEINLTYNHPDTQVPEIQKAPETQEAQETPKVPDTPLSTMTGATVRTTPCPEGPTRIDTSATFLAKLMQELQNGNVFIADQDGYGTLCHTGGAYQRRNEDFRFRRGEVLLRETSGQFRTTSHHNVMVVNAHGQVGDVLGSLVRKADERLGLLGGRSRSRSPRR</sequence>
<dbReference type="AlphaFoldDB" id="A0A9P4M9B6"/>